<keyword evidence="1" id="KW-0456">Lyase</keyword>
<reference evidence="1 2" key="1">
    <citation type="journal article" date="2014" name="Nature">
        <title>An environmental bacterial taxon with a large and distinct metabolic repertoire.</title>
        <authorList>
            <person name="Wilson M.C."/>
            <person name="Mori T."/>
            <person name="Ruckert C."/>
            <person name="Uria A.R."/>
            <person name="Helf M.J."/>
            <person name="Takada K."/>
            <person name="Gernert C."/>
            <person name="Steffens U.A."/>
            <person name="Heycke N."/>
            <person name="Schmitt S."/>
            <person name="Rinke C."/>
            <person name="Helfrich E.J."/>
            <person name="Brachmann A.O."/>
            <person name="Gurgui C."/>
            <person name="Wakimoto T."/>
            <person name="Kracht M."/>
            <person name="Crusemann M."/>
            <person name="Hentschel U."/>
            <person name="Abe I."/>
            <person name="Matsunaga S."/>
            <person name="Kalinowski J."/>
            <person name="Takeyama H."/>
            <person name="Piel J."/>
        </authorList>
    </citation>
    <scope>NUCLEOTIDE SEQUENCE [LARGE SCALE GENOMIC DNA]</scope>
    <source>
        <strain evidence="2">TSY1</strain>
    </source>
</reference>
<dbReference type="Proteomes" id="UP000019141">
    <property type="component" value="Unassembled WGS sequence"/>
</dbReference>
<sequence>MALQMKPACEVCGVRLHQDGEAYICSYECTFCHFCILEMNAICPNCGGELLVRPRRARDR</sequence>
<proteinExistence type="predicted"/>
<name>W4LMU7_ENTF1</name>
<comment type="caution">
    <text evidence="1">The sequence shown here is derived from an EMBL/GenBank/DDBJ whole genome shotgun (WGS) entry which is preliminary data.</text>
</comment>
<evidence type="ECO:0000313" key="2">
    <source>
        <dbReference type="Proteomes" id="UP000019141"/>
    </source>
</evidence>
<dbReference type="Pfam" id="PF06906">
    <property type="entry name" value="DUF1272"/>
    <property type="match status" value="1"/>
</dbReference>
<accession>W4LMU7</accession>
<dbReference type="HOGENOM" id="CLU_179050_1_0_7"/>
<protein>
    <submittedName>
        <fullName evidence="1">Alginate lyase</fullName>
    </submittedName>
</protein>
<organism evidence="1 2">
    <name type="scientific">Entotheonella factor</name>
    <dbReference type="NCBI Taxonomy" id="1429438"/>
    <lineage>
        <taxon>Bacteria</taxon>
        <taxon>Pseudomonadati</taxon>
        <taxon>Nitrospinota/Tectimicrobiota group</taxon>
        <taxon>Candidatus Tectimicrobiota</taxon>
        <taxon>Candidatus Entotheonellia</taxon>
        <taxon>Candidatus Entotheonellales</taxon>
        <taxon>Candidatus Entotheonellaceae</taxon>
        <taxon>Candidatus Entotheonella</taxon>
    </lineage>
</organism>
<dbReference type="GO" id="GO:0016829">
    <property type="term" value="F:lyase activity"/>
    <property type="evidence" value="ECO:0007669"/>
    <property type="project" value="UniProtKB-KW"/>
</dbReference>
<dbReference type="PATRIC" id="fig|1429438.4.peg.3002"/>
<dbReference type="AlphaFoldDB" id="W4LMU7"/>
<gene>
    <name evidence="1" type="ORF">ETSY1_15130</name>
</gene>
<dbReference type="EMBL" id="AZHW01000450">
    <property type="protein sequence ID" value="ETW99408.1"/>
    <property type="molecule type" value="Genomic_DNA"/>
</dbReference>
<dbReference type="InterPro" id="IPR010696">
    <property type="entry name" value="DUF1272"/>
</dbReference>
<evidence type="ECO:0000313" key="1">
    <source>
        <dbReference type="EMBL" id="ETW99408.1"/>
    </source>
</evidence>
<keyword evidence="2" id="KW-1185">Reference proteome</keyword>